<name>A0A699Z842_HAELA</name>
<dbReference type="EMBL" id="BLLF01000793">
    <property type="protein sequence ID" value="GFH15004.1"/>
    <property type="molecule type" value="Genomic_DNA"/>
</dbReference>
<dbReference type="Proteomes" id="UP000485058">
    <property type="component" value="Unassembled WGS sequence"/>
</dbReference>
<feature type="non-terminal residue" evidence="2">
    <location>
        <position position="153"/>
    </location>
</feature>
<dbReference type="PROSITE" id="PS51257">
    <property type="entry name" value="PROKAR_LIPOPROTEIN"/>
    <property type="match status" value="1"/>
</dbReference>
<proteinExistence type="predicted"/>
<feature type="signal peptide" evidence="1">
    <location>
        <begin position="1"/>
        <end position="24"/>
    </location>
</feature>
<keyword evidence="3" id="KW-1185">Reference proteome</keyword>
<sequence length="153" mass="16734">MGRELRCAASVAAALLLMTAMASCTSPAPPAYALPLDRASEQHFPLQVARATDPLANGDRVEWRMELIELVAVRTVYNLFCKANISSTCDISHKMKISALRHWAGRDTGWERLVASVSLSQLGHQLLAVSDYQHALAAADQALALKLYPYEDP</sequence>
<feature type="chain" id="PRO_5025660188" description="TPR_REGION domain-containing protein" evidence="1">
    <location>
        <begin position="25"/>
        <end position="153"/>
    </location>
</feature>
<reference evidence="2 3" key="1">
    <citation type="submission" date="2020-02" db="EMBL/GenBank/DDBJ databases">
        <title>Draft genome sequence of Haematococcus lacustris strain NIES-144.</title>
        <authorList>
            <person name="Morimoto D."/>
            <person name="Nakagawa S."/>
            <person name="Yoshida T."/>
            <person name="Sawayama S."/>
        </authorList>
    </citation>
    <scope>NUCLEOTIDE SEQUENCE [LARGE SCALE GENOMIC DNA]</scope>
    <source>
        <strain evidence="2 3">NIES-144</strain>
    </source>
</reference>
<evidence type="ECO:0000313" key="3">
    <source>
        <dbReference type="Proteomes" id="UP000485058"/>
    </source>
</evidence>
<evidence type="ECO:0008006" key="4">
    <source>
        <dbReference type="Google" id="ProtNLM"/>
    </source>
</evidence>
<evidence type="ECO:0000256" key="1">
    <source>
        <dbReference type="SAM" id="SignalP"/>
    </source>
</evidence>
<dbReference type="AlphaFoldDB" id="A0A699Z842"/>
<protein>
    <recommendedName>
        <fullName evidence="4">TPR_REGION domain-containing protein</fullName>
    </recommendedName>
</protein>
<evidence type="ECO:0000313" key="2">
    <source>
        <dbReference type="EMBL" id="GFH15004.1"/>
    </source>
</evidence>
<gene>
    <name evidence="2" type="ORF">HaLaN_11153</name>
</gene>
<comment type="caution">
    <text evidence="2">The sequence shown here is derived from an EMBL/GenBank/DDBJ whole genome shotgun (WGS) entry which is preliminary data.</text>
</comment>
<keyword evidence="1" id="KW-0732">Signal</keyword>
<organism evidence="2 3">
    <name type="scientific">Haematococcus lacustris</name>
    <name type="common">Green alga</name>
    <name type="synonym">Haematococcus pluvialis</name>
    <dbReference type="NCBI Taxonomy" id="44745"/>
    <lineage>
        <taxon>Eukaryota</taxon>
        <taxon>Viridiplantae</taxon>
        <taxon>Chlorophyta</taxon>
        <taxon>core chlorophytes</taxon>
        <taxon>Chlorophyceae</taxon>
        <taxon>CS clade</taxon>
        <taxon>Chlamydomonadales</taxon>
        <taxon>Haematococcaceae</taxon>
        <taxon>Haematococcus</taxon>
    </lineage>
</organism>
<accession>A0A699Z842</accession>